<comment type="similarity">
    <text evidence="1">Belongs to the sigma-70 factor family. ECF subfamily.</text>
</comment>
<dbReference type="GO" id="GO:0006352">
    <property type="term" value="P:DNA-templated transcription initiation"/>
    <property type="evidence" value="ECO:0007669"/>
    <property type="project" value="InterPro"/>
</dbReference>
<gene>
    <name evidence="7" type="ORF">FE263_18220</name>
</gene>
<evidence type="ECO:0000259" key="5">
    <source>
        <dbReference type="Pfam" id="PF04542"/>
    </source>
</evidence>
<sequence length="191" mass="21709">MAYLVKDSDEALAALARTGDRQAFEVLVRRYKEPLYRFCRRYVGNADDASDVLQDAFVAAWMGLQRYDERRSFAAWLQRITLNKCRDFGRRGLVRRLFLTRFEREQPAEAASAQAAATADPNTERLARLEREVAALPPAYKEALLLTTFSGKSHLDAAKQLGISVKAVEMRIYRAKQRLAGLMSDKPIHGR</sequence>
<accession>A0A5R9J671</accession>
<dbReference type="CDD" id="cd06171">
    <property type="entry name" value="Sigma70_r4"/>
    <property type="match status" value="1"/>
</dbReference>
<evidence type="ECO:0000259" key="6">
    <source>
        <dbReference type="Pfam" id="PF08281"/>
    </source>
</evidence>
<dbReference type="InterPro" id="IPR013249">
    <property type="entry name" value="RNA_pol_sigma70_r4_t2"/>
</dbReference>
<dbReference type="InterPro" id="IPR013324">
    <property type="entry name" value="RNA_pol_sigma_r3/r4-like"/>
</dbReference>
<dbReference type="NCBIfam" id="TIGR02937">
    <property type="entry name" value="sigma70-ECF"/>
    <property type="match status" value="1"/>
</dbReference>
<evidence type="ECO:0000313" key="8">
    <source>
        <dbReference type="Proteomes" id="UP000305654"/>
    </source>
</evidence>
<keyword evidence="3" id="KW-0731">Sigma factor</keyword>
<dbReference type="GO" id="GO:0016987">
    <property type="term" value="F:sigma factor activity"/>
    <property type="evidence" value="ECO:0007669"/>
    <property type="project" value="UniProtKB-KW"/>
</dbReference>
<evidence type="ECO:0000256" key="2">
    <source>
        <dbReference type="ARBA" id="ARBA00023015"/>
    </source>
</evidence>
<dbReference type="InterPro" id="IPR013325">
    <property type="entry name" value="RNA_pol_sigma_r2"/>
</dbReference>
<comment type="caution">
    <text evidence="7">The sequence shown here is derived from an EMBL/GenBank/DDBJ whole genome shotgun (WGS) entry which is preliminary data.</text>
</comment>
<evidence type="ECO:0000313" key="7">
    <source>
        <dbReference type="EMBL" id="TLU71111.1"/>
    </source>
</evidence>
<dbReference type="SUPFAM" id="SSF88659">
    <property type="entry name" value="Sigma3 and sigma4 domains of RNA polymerase sigma factors"/>
    <property type="match status" value="1"/>
</dbReference>
<dbReference type="PANTHER" id="PTHR43133:SF25">
    <property type="entry name" value="RNA POLYMERASE SIGMA FACTOR RFAY-RELATED"/>
    <property type="match status" value="1"/>
</dbReference>
<dbReference type="PANTHER" id="PTHR43133">
    <property type="entry name" value="RNA POLYMERASE ECF-TYPE SIGMA FACTO"/>
    <property type="match status" value="1"/>
</dbReference>
<keyword evidence="2" id="KW-0805">Transcription regulation</keyword>
<dbReference type="Gene3D" id="1.10.1740.10">
    <property type="match status" value="1"/>
</dbReference>
<dbReference type="InterPro" id="IPR036388">
    <property type="entry name" value="WH-like_DNA-bd_sf"/>
</dbReference>
<dbReference type="InterPro" id="IPR014284">
    <property type="entry name" value="RNA_pol_sigma-70_dom"/>
</dbReference>
<proteinExistence type="inferred from homology"/>
<dbReference type="SUPFAM" id="SSF88946">
    <property type="entry name" value="Sigma2 domain of RNA polymerase sigma factors"/>
    <property type="match status" value="1"/>
</dbReference>
<feature type="domain" description="RNA polymerase sigma factor 70 region 4 type 2" evidence="6">
    <location>
        <begin position="128"/>
        <end position="179"/>
    </location>
</feature>
<dbReference type="Pfam" id="PF04542">
    <property type="entry name" value="Sigma70_r2"/>
    <property type="match status" value="1"/>
</dbReference>
<evidence type="ECO:0000256" key="1">
    <source>
        <dbReference type="ARBA" id="ARBA00010641"/>
    </source>
</evidence>
<dbReference type="GO" id="GO:0003677">
    <property type="term" value="F:DNA binding"/>
    <property type="evidence" value="ECO:0007669"/>
    <property type="project" value="InterPro"/>
</dbReference>
<dbReference type="EMBL" id="VCDI01000008">
    <property type="protein sequence ID" value="TLU71111.1"/>
    <property type="molecule type" value="Genomic_DNA"/>
</dbReference>
<dbReference type="AlphaFoldDB" id="A0A5R9J671"/>
<dbReference type="InterPro" id="IPR039425">
    <property type="entry name" value="RNA_pol_sigma-70-like"/>
</dbReference>
<dbReference type="Proteomes" id="UP000305654">
    <property type="component" value="Unassembled WGS sequence"/>
</dbReference>
<name>A0A5R9J671_9PROT</name>
<feature type="domain" description="RNA polymerase sigma-70 region 2" evidence="5">
    <location>
        <begin position="27"/>
        <end position="91"/>
    </location>
</feature>
<dbReference type="InterPro" id="IPR007627">
    <property type="entry name" value="RNA_pol_sigma70_r2"/>
</dbReference>
<evidence type="ECO:0000256" key="3">
    <source>
        <dbReference type="ARBA" id="ARBA00023082"/>
    </source>
</evidence>
<keyword evidence="8" id="KW-1185">Reference proteome</keyword>
<keyword evidence="4" id="KW-0804">Transcription</keyword>
<dbReference type="Gene3D" id="1.10.10.10">
    <property type="entry name" value="Winged helix-like DNA-binding domain superfamily/Winged helix DNA-binding domain"/>
    <property type="match status" value="1"/>
</dbReference>
<protein>
    <submittedName>
        <fullName evidence="7">RNA polymerase sigma factor</fullName>
    </submittedName>
</protein>
<organism evidence="7 8">
    <name type="scientific">Lichenicoccus roseus</name>
    <dbReference type="NCBI Taxonomy" id="2683649"/>
    <lineage>
        <taxon>Bacteria</taxon>
        <taxon>Pseudomonadati</taxon>
        <taxon>Pseudomonadota</taxon>
        <taxon>Alphaproteobacteria</taxon>
        <taxon>Acetobacterales</taxon>
        <taxon>Acetobacteraceae</taxon>
        <taxon>Lichenicoccus</taxon>
    </lineage>
</organism>
<evidence type="ECO:0000256" key="4">
    <source>
        <dbReference type="ARBA" id="ARBA00023163"/>
    </source>
</evidence>
<dbReference type="OrthoDB" id="7193272at2"/>
<reference evidence="7 8" key="1">
    <citation type="submission" date="2019-05" db="EMBL/GenBank/DDBJ databases">
        <authorList>
            <person name="Pankratov T."/>
            <person name="Grouzdev D."/>
        </authorList>
    </citation>
    <scope>NUCLEOTIDE SEQUENCE [LARGE SCALE GENOMIC DNA]</scope>
    <source>
        <strain evidence="7 8">KEBCLARHB70R</strain>
    </source>
</reference>
<dbReference type="Pfam" id="PF08281">
    <property type="entry name" value="Sigma70_r4_2"/>
    <property type="match status" value="1"/>
</dbReference>